<comment type="similarity">
    <text evidence="1">Belongs to the ABC transporter superfamily.</text>
</comment>
<dbReference type="InterPro" id="IPR050153">
    <property type="entry name" value="Metal_Ion_Import_ABC"/>
</dbReference>
<dbReference type="Proteomes" id="UP000239297">
    <property type="component" value="Unassembled WGS sequence"/>
</dbReference>
<feature type="domain" description="ABC transporter" evidence="6">
    <location>
        <begin position="16"/>
        <end position="250"/>
    </location>
</feature>
<accession>A0A2S5J0P7</accession>
<gene>
    <name evidence="7" type="ORF">C4K88_00330</name>
</gene>
<dbReference type="GO" id="GO:0005524">
    <property type="term" value="F:ATP binding"/>
    <property type="evidence" value="ECO:0007669"/>
    <property type="project" value="UniProtKB-KW"/>
</dbReference>
<dbReference type="OrthoDB" id="5296765at2"/>
<dbReference type="PANTHER" id="PTHR42734">
    <property type="entry name" value="METAL TRANSPORT SYSTEM ATP-BINDING PROTEIN TM_0124-RELATED"/>
    <property type="match status" value="1"/>
</dbReference>
<evidence type="ECO:0000313" key="8">
    <source>
        <dbReference type="Proteomes" id="UP000239297"/>
    </source>
</evidence>
<evidence type="ECO:0000256" key="3">
    <source>
        <dbReference type="ARBA" id="ARBA00022741"/>
    </source>
</evidence>
<protein>
    <submittedName>
        <fullName evidence="7">ABC transporter ATP-binding protein</fullName>
    </submittedName>
</protein>
<dbReference type="EMBL" id="PRKW01000001">
    <property type="protein sequence ID" value="PPB50398.1"/>
    <property type="molecule type" value="Genomic_DNA"/>
</dbReference>
<dbReference type="PROSITE" id="PS00211">
    <property type="entry name" value="ABC_TRANSPORTER_1"/>
    <property type="match status" value="1"/>
</dbReference>
<evidence type="ECO:0000256" key="5">
    <source>
        <dbReference type="SAM" id="MobiDB-lite"/>
    </source>
</evidence>
<keyword evidence="4 7" id="KW-0067">ATP-binding</keyword>
<keyword evidence="8" id="KW-1185">Reference proteome</keyword>
<feature type="region of interest" description="Disordered" evidence="5">
    <location>
        <begin position="229"/>
        <end position="251"/>
    </location>
</feature>
<evidence type="ECO:0000256" key="2">
    <source>
        <dbReference type="ARBA" id="ARBA00022448"/>
    </source>
</evidence>
<dbReference type="PANTHER" id="PTHR42734:SF5">
    <property type="entry name" value="IRON TRANSPORT SYSTEM ATP-BINDING PROTEIN HI_0361-RELATED"/>
    <property type="match status" value="1"/>
</dbReference>
<dbReference type="InterPro" id="IPR003593">
    <property type="entry name" value="AAA+_ATPase"/>
</dbReference>
<sequence length="269" mass="28649">MRCRRHWVVNSPTTAVLVEDLSVDLGTGPILDGIDLQVPDGRALALLGANGSGKTTLVKALIGLVPPASGRVSLYGTEVSARRAVPWSRIGYVPQRVNTSPPMAATAEEVVLSGLLTGRRLRPGPGSRGRVRDALAEVGLADRAGESVHLFSGGQQQRVLIARALIRKPDLLIIDEPLSGIDRASKLALAASLQRLRSAGTTIIVVLHELAELGPLIDRAVTLDQGRVIQDGAPPSAPSDDPGHHHPDTLQGAFIHRHPVPDLRARWRL</sequence>
<dbReference type="Pfam" id="PF00005">
    <property type="entry name" value="ABC_tran"/>
    <property type="match status" value="1"/>
</dbReference>
<dbReference type="Gene3D" id="3.40.50.300">
    <property type="entry name" value="P-loop containing nucleotide triphosphate hydrolases"/>
    <property type="match status" value="1"/>
</dbReference>
<organism evidence="7 8">
    <name type="scientific">Arthrobacter pityocampae</name>
    <dbReference type="NCBI Taxonomy" id="547334"/>
    <lineage>
        <taxon>Bacteria</taxon>
        <taxon>Bacillati</taxon>
        <taxon>Actinomycetota</taxon>
        <taxon>Actinomycetes</taxon>
        <taxon>Micrococcales</taxon>
        <taxon>Micrococcaceae</taxon>
        <taxon>Arthrobacter</taxon>
    </lineage>
</organism>
<feature type="compositionally biased region" description="Low complexity" evidence="5">
    <location>
        <begin position="231"/>
        <end position="240"/>
    </location>
</feature>
<proteinExistence type="inferred from homology"/>
<reference evidence="7 8" key="1">
    <citation type="journal article" date="2014" name="Int. J. Syst. Evol. Microbiol.">
        <title>Arthrobacter pityocampae sp. nov., isolated from Thaumetopoea pityocampa (Lep., Thaumetopoeidae).</title>
        <authorList>
            <person name="Ince I.A."/>
            <person name="Demirbag Z."/>
            <person name="Kati H."/>
        </authorList>
    </citation>
    <scope>NUCLEOTIDE SEQUENCE [LARGE SCALE GENOMIC DNA]</scope>
    <source>
        <strain evidence="7 8">Tp2</strain>
    </source>
</reference>
<dbReference type="SMART" id="SM00382">
    <property type="entry name" value="AAA"/>
    <property type="match status" value="1"/>
</dbReference>
<evidence type="ECO:0000256" key="4">
    <source>
        <dbReference type="ARBA" id="ARBA00022840"/>
    </source>
</evidence>
<dbReference type="AlphaFoldDB" id="A0A2S5J0P7"/>
<keyword evidence="3" id="KW-0547">Nucleotide-binding</keyword>
<dbReference type="InterPro" id="IPR017871">
    <property type="entry name" value="ABC_transporter-like_CS"/>
</dbReference>
<dbReference type="SUPFAM" id="SSF52540">
    <property type="entry name" value="P-loop containing nucleoside triphosphate hydrolases"/>
    <property type="match status" value="1"/>
</dbReference>
<dbReference type="InterPro" id="IPR003439">
    <property type="entry name" value="ABC_transporter-like_ATP-bd"/>
</dbReference>
<evidence type="ECO:0000313" key="7">
    <source>
        <dbReference type="EMBL" id="PPB50398.1"/>
    </source>
</evidence>
<name>A0A2S5J0P7_9MICC</name>
<dbReference type="PROSITE" id="PS50893">
    <property type="entry name" value="ABC_TRANSPORTER_2"/>
    <property type="match status" value="1"/>
</dbReference>
<evidence type="ECO:0000256" key="1">
    <source>
        <dbReference type="ARBA" id="ARBA00005417"/>
    </source>
</evidence>
<evidence type="ECO:0000259" key="6">
    <source>
        <dbReference type="PROSITE" id="PS50893"/>
    </source>
</evidence>
<keyword evidence="2" id="KW-0813">Transport</keyword>
<comment type="caution">
    <text evidence="7">The sequence shown here is derived from an EMBL/GenBank/DDBJ whole genome shotgun (WGS) entry which is preliminary data.</text>
</comment>
<dbReference type="GO" id="GO:0016887">
    <property type="term" value="F:ATP hydrolysis activity"/>
    <property type="evidence" value="ECO:0007669"/>
    <property type="project" value="InterPro"/>
</dbReference>
<dbReference type="InterPro" id="IPR027417">
    <property type="entry name" value="P-loop_NTPase"/>
</dbReference>